<dbReference type="Pfam" id="PF01096">
    <property type="entry name" value="Zn_ribbon_TFIIS"/>
    <property type="match status" value="1"/>
</dbReference>
<dbReference type="SUPFAM" id="SSF46942">
    <property type="entry name" value="Elongation factor TFIIS domain 2"/>
    <property type="match status" value="1"/>
</dbReference>
<dbReference type="GO" id="GO:0003676">
    <property type="term" value="F:nucleic acid binding"/>
    <property type="evidence" value="ECO:0007669"/>
    <property type="project" value="InterPro"/>
</dbReference>
<dbReference type="InterPro" id="IPR036575">
    <property type="entry name" value="TFIIS_cen_dom_sf"/>
</dbReference>
<dbReference type="Proteomes" id="UP001153076">
    <property type="component" value="Unassembled WGS sequence"/>
</dbReference>
<dbReference type="GO" id="GO:0008270">
    <property type="term" value="F:zinc ion binding"/>
    <property type="evidence" value="ECO:0007669"/>
    <property type="project" value="UniProtKB-KW"/>
</dbReference>
<dbReference type="SUPFAM" id="SSF57783">
    <property type="entry name" value="Zinc beta-ribbon"/>
    <property type="match status" value="1"/>
</dbReference>
<name>A0A9Q1KF52_9CARY</name>
<evidence type="ECO:0000313" key="8">
    <source>
        <dbReference type="EMBL" id="KAJ8441708.1"/>
    </source>
</evidence>
<comment type="caution">
    <text evidence="8">The sequence shown here is derived from an EMBL/GenBank/DDBJ whole genome shotgun (WGS) entry which is preliminary data.</text>
</comment>
<evidence type="ECO:0000256" key="6">
    <source>
        <dbReference type="SAM" id="Coils"/>
    </source>
</evidence>
<keyword evidence="9" id="KW-1185">Reference proteome</keyword>
<sequence>MTFSDNVICFQVGKSVDCMNVHSWQGVEKQTKTPELMMMQSMIQTDYGVAPKTNPFNGDSNKKRHVIRIKLKKPQEVNEDHGYDPISPLVVEAKSVDDQTDVKNKLREKNKECQIQKQSLTEDGEVLNMVAIAKRAADMVAMKRLPTTDPEFSCALSALNALKNFSVSYDSLKSTQVAANVPQDRKESAAPLKASRRFPIEKPKVGDCIQKASTVNTPKAFDVVEAKVKKAEKETPKQTCDMREKIREHLVEALSKVVTEANDEAAKAKAKACDPREIAALIESTMSKMGQSHSNMAKQRSILFQLEGPKQPWVKKAGFCLIRPENLVGMTAKEMASSKRKRENEEIRLKSLIRSEAVGKEEEEGTTEQFKCGRCGQRKCTYYQLQTRSADEPMTTLVRCVVCYNRWKF</sequence>
<dbReference type="OrthoDB" id="44867at2759"/>
<evidence type="ECO:0000256" key="2">
    <source>
        <dbReference type="ARBA" id="ARBA00022771"/>
    </source>
</evidence>
<reference evidence="8" key="1">
    <citation type="submission" date="2022-04" db="EMBL/GenBank/DDBJ databases">
        <title>Carnegiea gigantea Genome sequencing and assembly v2.</title>
        <authorList>
            <person name="Copetti D."/>
            <person name="Sanderson M.J."/>
            <person name="Burquez A."/>
            <person name="Wojciechowski M.F."/>
        </authorList>
    </citation>
    <scope>NUCLEOTIDE SEQUENCE</scope>
    <source>
        <strain evidence="8">SGP5-SGP5p</strain>
        <tissue evidence="8">Aerial part</tissue>
    </source>
</reference>
<evidence type="ECO:0000256" key="4">
    <source>
        <dbReference type="ARBA" id="ARBA00023242"/>
    </source>
</evidence>
<dbReference type="CDD" id="cd13749">
    <property type="entry name" value="Zn-ribbon_TFIIS"/>
    <property type="match status" value="1"/>
</dbReference>
<dbReference type="GO" id="GO:0005634">
    <property type="term" value="C:nucleus"/>
    <property type="evidence" value="ECO:0007669"/>
    <property type="project" value="TreeGrafter"/>
</dbReference>
<dbReference type="PROSITE" id="PS51133">
    <property type="entry name" value="ZF_TFIIS_2"/>
    <property type="match status" value="1"/>
</dbReference>
<keyword evidence="4" id="KW-0539">Nucleus</keyword>
<dbReference type="InterPro" id="IPR003618">
    <property type="entry name" value="TFIIS_cen_dom"/>
</dbReference>
<keyword evidence="2 5" id="KW-0863">Zinc-finger</keyword>
<evidence type="ECO:0000256" key="5">
    <source>
        <dbReference type="PROSITE-ProRule" id="PRU00472"/>
    </source>
</evidence>
<proteinExistence type="predicted"/>
<dbReference type="PANTHER" id="PTHR11477">
    <property type="entry name" value="TRANSCRIPTION FACTOR S-II ZINC FINGER DOMAIN-CONTAINING PROTEIN"/>
    <property type="match status" value="1"/>
</dbReference>
<evidence type="ECO:0000256" key="3">
    <source>
        <dbReference type="ARBA" id="ARBA00022833"/>
    </source>
</evidence>
<keyword evidence="1" id="KW-0479">Metal-binding</keyword>
<accession>A0A9Q1KF52</accession>
<dbReference type="GO" id="GO:0006351">
    <property type="term" value="P:DNA-templated transcription"/>
    <property type="evidence" value="ECO:0007669"/>
    <property type="project" value="InterPro"/>
</dbReference>
<dbReference type="InterPro" id="IPR001222">
    <property type="entry name" value="Znf_TFIIS"/>
</dbReference>
<dbReference type="Gene3D" id="1.10.472.30">
    <property type="entry name" value="Transcription elongation factor S-II, central domain"/>
    <property type="match status" value="1"/>
</dbReference>
<dbReference type="PROSITE" id="PS00466">
    <property type="entry name" value="ZF_TFIIS_1"/>
    <property type="match status" value="1"/>
</dbReference>
<keyword evidence="6" id="KW-0175">Coiled coil</keyword>
<keyword evidence="3" id="KW-0862">Zinc</keyword>
<dbReference type="Pfam" id="PF07500">
    <property type="entry name" value="TFIIS_M"/>
    <property type="match status" value="1"/>
</dbReference>
<protein>
    <recommendedName>
        <fullName evidence="7">TFIIS-type domain-containing protein</fullName>
    </recommendedName>
</protein>
<dbReference type="AlphaFoldDB" id="A0A9Q1KF52"/>
<dbReference type="SMART" id="SM00440">
    <property type="entry name" value="ZnF_C2C2"/>
    <property type="match status" value="1"/>
</dbReference>
<evidence type="ECO:0000256" key="1">
    <source>
        <dbReference type="ARBA" id="ARBA00022723"/>
    </source>
</evidence>
<dbReference type="Gene3D" id="2.20.25.10">
    <property type="match status" value="1"/>
</dbReference>
<evidence type="ECO:0000313" key="9">
    <source>
        <dbReference type="Proteomes" id="UP001153076"/>
    </source>
</evidence>
<feature type="coiled-coil region" evidence="6">
    <location>
        <begin position="96"/>
        <end position="123"/>
    </location>
</feature>
<dbReference type="EMBL" id="JAKOGI010000156">
    <property type="protein sequence ID" value="KAJ8441708.1"/>
    <property type="molecule type" value="Genomic_DNA"/>
</dbReference>
<feature type="domain" description="TFIIS-type" evidence="7">
    <location>
        <begin position="368"/>
        <end position="408"/>
    </location>
</feature>
<gene>
    <name evidence="8" type="ORF">Cgig2_019095</name>
</gene>
<evidence type="ECO:0000259" key="7">
    <source>
        <dbReference type="PROSITE" id="PS51133"/>
    </source>
</evidence>
<dbReference type="SMART" id="SM00510">
    <property type="entry name" value="TFS2M"/>
    <property type="match status" value="1"/>
</dbReference>
<organism evidence="8 9">
    <name type="scientific">Carnegiea gigantea</name>
    <dbReference type="NCBI Taxonomy" id="171969"/>
    <lineage>
        <taxon>Eukaryota</taxon>
        <taxon>Viridiplantae</taxon>
        <taxon>Streptophyta</taxon>
        <taxon>Embryophyta</taxon>
        <taxon>Tracheophyta</taxon>
        <taxon>Spermatophyta</taxon>
        <taxon>Magnoliopsida</taxon>
        <taxon>eudicotyledons</taxon>
        <taxon>Gunneridae</taxon>
        <taxon>Pentapetalae</taxon>
        <taxon>Caryophyllales</taxon>
        <taxon>Cactineae</taxon>
        <taxon>Cactaceae</taxon>
        <taxon>Cactoideae</taxon>
        <taxon>Echinocereeae</taxon>
        <taxon>Carnegiea</taxon>
    </lineage>
</organism>
<dbReference type="PANTHER" id="PTHR11477:SF0">
    <property type="entry name" value="IP08861P-RELATED"/>
    <property type="match status" value="1"/>
</dbReference>